<feature type="region of interest" description="Disordered" evidence="1">
    <location>
        <begin position="57"/>
        <end position="80"/>
    </location>
</feature>
<proteinExistence type="predicted"/>
<evidence type="ECO:0000313" key="2">
    <source>
        <dbReference type="EMBL" id="ROT40428.1"/>
    </source>
</evidence>
<accession>A0A3N2Q162</accession>
<evidence type="ECO:0000256" key="1">
    <source>
        <dbReference type="SAM" id="MobiDB-lite"/>
    </source>
</evidence>
<sequence length="181" mass="20343">MSADCAEATIAIGVRGPGEMTHGRHVTVQSATDSIRTRQAAHLHIVLPARLEHMAHARRGQREGSFDMDKLDSPRRMEHERQRTGDTVVVVTLTICFKRLCSGPGHAVSKTFLQRTVSVYRFIIPLLFQFPISYSRSPPVQKLPTFNEMPSSSPQPREKAGGFVELREQVSRRLQRTLTPT</sequence>
<dbReference type="Proteomes" id="UP000272025">
    <property type="component" value="Unassembled WGS sequence"/>
</dbReference>
<organism evidence="2 3">
    <name type="scientific">Sodiomyces alkalinus (strain CBS 110278 / VKM F-3762 / F11)</name>
    <name type="common">Alkaliphilic filamentous fungus</name>
    <dbReference type="NCBI Taxonomy" id="1314773"/>
    <lineage>
        <taxon>Eukaryota</taxon>
        <taxon>Fungi</taxon>
        <taxon>Dikarya</taxon>
        <taxon>Ascomycota</taxon>
        <taxon>Pezizomycotina</taxon>
        <taxon>Sordariomycetes</taxon>
        <taxon>Hypocreomycetidae</taxon>
        <taxon>Glomerellales</taxon>
        <taxon>Plectosphaerellaceae</taxon>
        <taxon>Sodiomyces</taxon>
    </lineage>
</organism>
<gene>
    <name evidence="2" type="ORF">SODALDRAFT_376215</name>
</gene>
<reference evidence="2 3" key="1">
    <citation type="journal article" date="2018" name="Mol. Ecol.">
        <title>The obligate alkalophilic soda-lake fungus Sodiomyces alkalinus has shifted to a protein diet.</title>
        <authorList>
            <person name="Grum-Grzhimaylo A.A."/>
            <person name="Falkoski D.L."/>
            <person name="van den Heuvel J."/>
            <person name="Valero-Jimenez C.A."/>
            <person name="Min B."/>
            <person name="Choi I.G."/>
            <person name="Lipzen A."/>
            <person name="Daum C.G."/>
            <person name="Aanen D.K."/>
            <person name="Tsang A."/>
            <person name="Henrissat B."/>
            <person name="Bilanenko E.N."/>
            <person name="de Vries R.P."/>
            <person name="van Kan J.A.L."/>
            <person name="Grigoriev I.V."/>
            <person name="Debets A.J.M."/>
        </authorList>
    </citation>
    <scope>NUCLEOTIDE SEQUENCE [LARGE SCALE GENOMIC DNA]</scope>
    <source>
        <strain evidence="2 3">F11</strain>
    </source>
</reference>
<keyword evidence="3" id="KW-1185">Reference proteome</keyword>
<evidence type="ECO:0000313" key="3">
    <source>
        <dbReference type="Proteomes" id="UP000272025"/>
    </source>
</evidence>
<dbReference type="EMBL" id="ML119052">
    <property type="protein sequence ID" value="ROT40428.1"/>
    <property type="molecule type" value="Genomic_DNA"/>
</dbReference>
<name>A0A3N2Q162_SODAK</name>
<dbReference type="AlphaFoldDB" id="A0A3N2Q162"/>
<dbReference type="GeneID" id="39583275"/>
<dbReference type="RefSeq" id="XP_028468234.1">
    <property type="nucleotide sequence ID" value="XM_028614798.1"/>
</dbReference>
<protein>
    <submittedName>
        <fullName evidence="2">Uncharacterized protein</fullName>
    </submittedName>
</protein>